<protein>
    <recommendedName>
        <fullName evidence="2">Prepilin type IV endopeptidase peptidase domain-containing protein</fullName>
    </recommendedName>
</protein>
<dbReference type="Gene3D" id="1.20.120.1220">
    <property type="match status" value="1"/>
</dbReference>
<feature type="domain" description="Prepilin type IV endopeptidase peptidase" evidence="2">
    <location>
        <begin position="9"/>
        <end position="110"/>
    </location>
</feature>
<dbReference type="HOGENOM" id="CLU_1617853_0_0_12"/>
<keyword evidence="1" id="KW-1133">Transmembrane helix</keyword>
<accession>V5WCN6</accession>
<evidence type="ECO:0000256" key="1">
    <source>
        <dbReference type="SAM" id="Phobius"/>
    </source>
</evidence>
<dbReference type="InterPro" id="IPR000045">
    <property type="entry name" value="Prepilin_IV_endopep_pep"/>
</dbReference>
<dbReference type="Pfam" id="PF01478">
    <property type="entry name" value="Peptidase_A24"/>
    <property type="match status" value="1"/>
</dbReference>
<evidence type="ECO:0000313" key="3">
    <source>
        <dbReference type="EMBL" id="AHC13553.1"/>
    </source>
</evidence>
<gene>
    <name evidence="3" type="ORF">L21SP2_0109</name>
</gene>
<keyword evidence="1" id="KW-0472">Membrane</keyword>
<feature type="transmembrane region" description="Helical" evidence="1">
    <location>
        <begin position="28"/>
        <end position="44"/>
    </location>
</feature>
<keyword evidence="1" id="KW-0812">Transmembrane</keyword>
<reference evidence="3 4" key="1">
    <citation type="journal article" date="2015" name="Stand. Genomic Sci.">
        <title>Complete genome sequence and description of Salinispira pacifica gen. nov., sp. nov., a novel spirochaete isolated form a hypersaline microbial mat.</title>
        <authorList>
            <person name="Ben Hania W."/>
            <person name="Joseph M."/>
            <person name="Schumann P."/>
            <person name="Bunk B."/>
            <person name="Fiebig A."/>
            <person name="Sproer C."/>
            <person name="Klenk H.P."/>
            <person name="Fardeau M.L."/>
            <person name="Spring S."/>
        </authorList>
    </citation>
    <scope>NUCLEOTIDE SEQUENCE [LARGE SCALE GENOMIC DNA]</scope>
    <source>
        <strain evidence="3 4">L21-RPul-D2</strain>
    </source>
</reference>
<feature type="transmembrane region" description="Helical" evidence="1">
    <location>
        <begin position="130"/>
        <end position="149"/>
    </location>
</feature>
<organism evidence="3 4">
    <name type="scientific">Salinispira pacifica</name>
    <dbReference type="NCBI Taxonomy" id="1307761"/>
    <lineage>
        <taxon>Bacteria</taxon>
        <taxon>Pseudomonadati</taxon>
        <taxon>Spirochaetota</taxon>
        <taxon>Spirochaetia</taxon>
        <taxon>Spirochaetales</taxon>
        <taxon>Spirochaetaceae</taxon>
        <taxon>Salinispira</taxon>
    </lineage>
</organism>
<dbReference type="RefSeq" id="WP_024266486.1">
    <property type="nucleotide sequence ID" value="NC_023035.1"/>
</dbReference>
<sequence length="164" mass="17888">MENTAGFGFVILLLEVCAARDVREQIIPDTGTLLFFFPGLLYAVHRTPGDMLQSIVLAGAIVWFTAASARVFPGSFGWGDGKLLTALALSVPAATWYRGVLGCCSLFLIHGVFCSLKYGGRRRWKSLRGFAAPVGPYLLAGFLLMPLWVHADWMISSIVFDSIV</sequence>
<name>V5WCN6_9SPIO</name>
<evidence type="ECO:0000313" key="4">
    <source>
        <dbReference type="Proteomes" id="UP000018680"/>
    </source>
</evidence>
<feature type="transmembrane region" description="Helical" evidence="1">
    <location>
        <begin position="96"/>
        <end position="118"/>
    </location>
</feature>
<dbReference type="Proteomes" id="UP000018680">
    <property type="component" value="Chromosome"/>
</dbReference>
<dbReference type="GO" id="GO:0016020">
    <property type="term" value="C:membrane"/>
    <property type="evidence" value="ECO:0007669"/>
    <property type="project" value="InterPro"/>
</dbReference>
<feature type="transmembrane region" description="Helical" evidence="1">
    <location>
        <begin position="56"/>
        <end position="76"/>
    </location>
</feature>
<evidence type="ECO:0000259" key="2">
    <source>
        <dbReference type="Pfam" id="PF01478"/>
    </source>
</evidence>
<dbReference type="KEGG" id="slr:L21SP2_0109"/>
<keyword evidence="4" id="KW-1185">Reference proteome</keyword>
<dbReference type="GO" id="GO:0004190">
    <property type="term" value="F:aspartic-type endopeptidase activity"/>
    <property type="evidence" value="ECO:0007669"/>
    <property type="project" value="InterPro"/>
</dbReference>
<dbReference type="EMBL" id="CP006939">
    <property type="protein sequence ID" value="AHC13553.1"/>
    <property type="molecule type" value="Genomic_DNA"/>
</dbReference>
<dbReference type="STRING" id="1307761.L21SP2_0109"/>
<proteinExistence type="predicted"/>
<dbReference type="AlphaFoldDB" id="V5WCN6"/>